<comment type="caution">
    <text evidence="1">The sequence shown here is derived from an EMBL/GenBank/DDBJ whole genome shotgun (WGS) entry which is preliminary data.</text>
</comment>
<dbReference type="RefSeq" id="WP_220033781.1">
    <property type="nucleotide sequence ID" value="NZ_QJTK01000015.1"/>
</dbReference>
<gene>
    <name evidence="1" type="ORF">C8J30_11570</name>
</gene>
<protein>
    <submittedName>
        <fullName evidence="1">Mu-like prophage major head subunit gpT</fullName>
    </submittedName>
</protein>
<evidence type="ECO:0000313" key="2">
    <source>
        <dbReference type="Proteomes" id="UP000247727"/>
    </source>
</evidence>
<organism evidence="1 2">
    <name type="scientific">Rhodobacter viridis</name>
    <dbReference type="NCBI Taxonomy" id="1054202"/>
    <lineage>
        <taxon>Bacteria</taxon>
        <taxon>Pseudomonadati</taxon>
        <taxon>Pseudomonadota</taxon>
        <taxon>Alphaproteobacteria</taxon>
        <taxon>Rhodobacterales</taxon>
        <taxon>Rhodobacter group</taxon>
        <taxon>Rhodobacter</taxon>
    </lineage>
</organism>
<name>A0A318TTY8_9RHOB</name>
<sequence>MPNDMMHPPARLLAQMNSLASKKGLPDWAGEVMAAAGLTMTAAETLAPSLKKIAELGKMAELNAAEIKQIAEQLLADQGEAEPTKKDGEVMADAAVAAMLTLRKQKDIELSGGAHHAHPPADFYRADRQSVSLSARLGDAMAAQMAQRLGLSYEPTTGREFVGMSRPDMARMVAREARAAVAGDTDAMRFWMSGAHTSSDYYHATTAGLNAVLGRAIETQPPEILRATHEMSAEDFRSHRLVGLSASGKLRKIAEGADIQSVTVDETGEAAPLLSHYGANYHITREAIINSANSLNLESQVARKMIDGAMGTLRDVILEPLLANSGAGQTLLDGKTTFHADRGNLAATGAAPNVTSLTAARAAMMLQKDTQGALLSIMPAQLVVPPDLLTVAEQLVAELAATTVDGVNPFSKKLDIVCEAGLPSKAWYVTADPKRADGLAVSFLDGNRAPAVEMRDAWERLGLEFRVVWAVAAAFVQPKTWYRNPGQ</sequence>
<dbReference type="Proteomes" id="UP000247727">
    <property type="component" value="Unassembled WGS sequence"/>
</dbReference>
<proteinExistence type="predicted"/>
<keyword evidence="2" id="KW-1185">Reference proteome</keyword>
<dbReference type="Pfam" id="PF25209">
    <property type="entry name" value="Phage_capsid_4"/>
    <property type="match status" value="1"/>
</dbReference>
<dbReference type="AlphaFoldDB" id="A0A318TTY8"/>
<evidence type="ECO:0000313" key="1">
    <source>
        <dbReference type="EMBL" id="PYF07823.1"/>
    </source>
</evidence>
<reference evidence="1 2" key="1">
    <citation type="submission" date="2018-06" db="EMBL/GenBank/DDBJ databases">
        <title>Genomic Encyclopedia of Type Strains, Phase III (KMG-III): the genomes of soil and plant-associated and newly described type strains.</title>
        <authorList>
            <person name="Whitman W."/>
        </authorList>
    </citation>
    <scope>NUCLEOTIDE SEQUENCE [LARGE SCALE GENOMIC DNA]</scope>
    <source>
        <strain evidence="1 2">JA737</strain>
    </source>
</reference>
<dbReference type="EMBL" id="QJTK01000015">
    <property type="protein sequence ID" value="PYF07823.1"/>
    <property type="molecule type" value="Genomic_DNA"/>
</dbReference>
<accession>A0A318TTY8</accession>